<comment type="caution">
    <text evidence="7">The sequence shown here is derived from an EMBL/GenBank/DDBJ whole genome shotgun (WGS) entry which is preliminary data.</text>
</comment>
<dbReference type="InterPro" id="IPR036318">
    <property type="entry name" value="FAD-bd_PCMH-like_sf"/>
</dbReference>
<dbReference type="EMBL" id="JAMRXG010000022">
    <property type="protein sequence ID" value="MCM6778432.1"/>
    <property type="molecule type" value="Genomic_DNA"/>
</dbReference>
<sequence length="480" mass="52616">MATAKQADADSRAPRGIDAVRPGDEAYEETRLGWNLLYQRRPAEILLPTTTEEVVACIRNVTHRKVPFRVRSGGHDYDGESSVDDGVVIDLRRLNNIAIDDDVARVRVGPGATLGAVYAALAPHKLALAAGLCSGVRVGGHCLGGGNGLLHRFLGVNCDQLLAATMVTATGEVIQASADQNPDLLWALRGGGNGNFGIVTELIYQATPVTEFASLVLSWDPADYEQVLRAWQDWAPFTDTRLTSTFVISKDRVMVMIMFAGPEKALSTLLPRFLTERACATGQRIREYGDYAAALTGIMSEYASVDNADFDEHVMWSSVAVMTDQLDETARAIIGSAVRGGPGQSSVAIYARGGKICEPAPDATAYPWRTSTLEPLLRTTWQDENDREPCMSWIDELFHQLEPYIHGVYKNGSMTYLVKSRYRWYAGNLPKLIAIKRTYDPDNVFSHPAGLPVYVTQQHIDEWDLPADIVAELRAQGSLA</sequence>
<dbReference type="InterPro" id="IPR016166">
    <property type="entry name" value="FAD-bd_PCMH"/>
</dbReference>
<protein>
    <submittedName>
        <fullName evidence="7">FAD-binding oxidoreductase</fullName>
    </submittedName>
</protein>
<dbReference type="InterPro" id="IPR016169">
    <property type="entry name" value="FAD-bd_PCMH_sub2"/>
</dbReference>
<dbReference type="AlphaFoldDB" id="A0A9X2IZS8"/>
<evidence type="ECO:0000313" key="8">
    <source>
        <dbReference type="Proteomes" id="UP001139157"/>
    </source>
</evidence>
<evidence type="ECO:0000256" key="2">
    <source>
        <dbReference type="ARBA" id="ARBA00005466"/>
    </source>
</evidence>
<name>A0A9X2IZS8_9NOCA</name>
<keyword evidence="5" id="KW-0560">Oxidoreductase</keyword>
<dbReference type="GO" id="GO:0071949">
    <property type="term" value="F:FAD binding"/>
    <property type="evidence" value="ECO:0007669"/>
    <property type="project" value="InterPro"/>
</dbReference>
<dbReference type="PANTHER" id="PTHR42973">
    <property type="entry name" value="BINDING OXIDOREDUCTASE, PUTATIVE (AFU_ORTHOLOGUE AFUA_1G17690)-RELATED"/>
    <property type="match status" value="1"/>
</dbReference>
<dbReference type="GO" id="GO:0016491">
    <property type="term" value="F:oxidoreductase activity"/>
    <property type="evidence" value="ECO:0007669"/>
    <property type="project" value="UniProtKB-KW"/>
</dbReference>
<comment type="cofactor">
    <cofactor evidence="1">
        <name>FAD</name>
        <dbReference type="ChEBI" id="CHEBI:57692"/>
    </cofactor>
</comment>
<dbReference type="InterPro" id="IPR012951">
    <property type="entry name" value="BBE"/>
</dbReference>
<keyword evidence="4" id="KW-0274">FAD</keyword>
<feature type="domain" description="FAD-binding PCMH-type" evidence="6">
    <location>
        <begin position="38"/>
        <end position="209"/>
    </location>
</feature>
<accession>A0A9X2IZS8</accession>
<proteinExistence type="inferred from homology"/>
<dbReference type="PANTHER" id="PTHR42973:SF39">
    <property type="entry name" value="FAD-BINDING PCMH-TYPE DOMAIN-CONTAINING PROTEIN"/>
    <property type="match status" value="1"/>
</dbReference>
<dbReference type="Gene3D" id="3.30.43.10">
    <property type="entry name" value="Uridine Diphospho-n-acetylenolpyruvylglucosamine Reductase, domain 2"/>
    <property type="match status" value="1"/>
</dbReference>
<comment type="similarity">
    <text evidence="2">Belongs to the oxygen-dependent FAD-linked oxidoreductase family.</text>
</comment>
<evidence type="ECO:0000313" key="7">
    <source>
        <dbReference type="EMBL" id="MCM6778432.1"/>
    </source>
</evidence>
<dbReference type="Proteomes" id="UP001139157">
    <property type="component" value="Unassembled WGS sequence"/>
</dbReference>
<evidence type="ECO:0000259" key="6">
    <source>
        <dbReference type="PROSITE" id="PS51387"/>
    </source>
</evidence>
<dbReference type="Gene3D" id="3.30.465.10">
    <property type="match status" value="1"/>
</dbReference>
<evidence type="ECO:0000256" key="3">
    <source>
        <dbReference type="ARBA" id="ARBA00022630"/>
    </source>
</evidence>
<reference evidence="7" key="1">
    <citation type="submission" date="2022-06" db="EMBL/GenBank/DDBJ databases">
        <title>Novel species in genus nocardia.</title>
        <authorList>
            <person name="Li F."/>
        </authorList>
    </citation>
    <scope>NUCLEOTIDE SEQUENCE</scope>
    <source>
        <strain evidence="7">CDC141</strain>
    </source>
</reference>
<dbReference type="RefSeq" id="WP_251917943.1">
    <property type="nucleotide sequence ID" value="NZ_JAMRXG010000022.1"/>
</dbReference>
<dbReference type="SUPFAM" id="SSF56176">
    <property type="entry name" value="FAD-binding/transporter-associated domain-like"/>
    <property type="match status" value="1"/>
</dbReference>
<gene>
    <name evidence="7" type="ORF">NDR86_33580</name>
</gene>
<keyword evidence="3" id="KW-0285">Flavoprotein</keyword>
<organism evidence="7 8">
    <name type="scientific">Nocardia pulmonis</name>
    <dbReference type="NCBI Taxonomy" id="2951408"/>
    <lineage>
        <taxon>Bacteria</taxon>
        <taxon>Bacillati</taxon>
        <taxon>Actinomycetota</taxon>
        <taxon>Actinomycetes</taxon>
        <taxon>Mycobacteriales</taxon>
        <taxon>Nocardiaceae</taxon>
        <taxon>Nocardia</taxon>
    </lineage>
</organism>
<dbReference type="Pfam" id="PF08031">
    <property type="entry name" value="BBE"/>
    <property type="match status" value="1"/>
</dbReference>
<dbReference type="PROSITE" id="PS51387">
    <property type="entry name" value="FAD_PCMH"/>
    <property type="match status" value="1"/>
</dbReference>
<evidence type="ECO:0000256" key="4">
    <source>
        <dbReference type="ARBA" id="ARBA00022827"/>
    </source>
</evidence>
<dbReference type="Gene3D" id="3.40.462.20">
    <property type="match status" value="1"/>
</dbReference>
<evidence type="ECO:0000256" key="1">
    <source>
        <dbReference type="ARBA" id="ARBA00001974"/>
    </source>
</evidence>
<keyword evidence="8" id="KW-1185">Reference proteome</keyword>
<evidence type="ECO:0000256" key="5">
    <source>
        <dbReference type="ARBA" id="ARBA00023002"/>
    </source>
</evidence>
<dbReference type="InterPro" id="IPR006094">
    <property type="entry name" value="Oxid_FAD_bind_N"/>
</dbReference>
<dbReference type="Pfam" id="PF01565">
    <property type="entry name" value="FAD_binding_4"/>
    <property type="match status" value="1"/>
</dbReference>
<dbReference type="InterPro" id="IPR050416">
    <property type="entry name" value="FAD-linked_Oxidoreductase"/>
</dbReference>
<dbReference type="InterPro" id="IPR016167">
    <property type="entry name" value="FAD-bd_PCMH_sub1"/>
</dbReference>